<organism evidence="1 2">
    <name type="scientific">Gymnopus androsaceus JB14</name>
    <dbReference type="NCBI Taxonomy" id="1447944"/>
    <lineage>
        <taxon>Eukaryota</taxon>
        <taxon>Fungi</taxon>
        <taxon>Dikarya</taxon>
        <taxon>Basidiomycota</taxon>
        <taxon>Agaricomycotina</taxon>
        <taxon>Agaricomycetes</taxon>
        <taxon>Agaricomycetidae</taxon>
        <taxon>Agaricales</taxon>
        <taxon>Marasmiineae</taxon>
        <taxon>Omphalotaceae</taxon>
        <taxon>Gymnopus</taxon>
    </lineage>
</organism>
<evidence type="ECO:0000313" key="1">
    <source>
        <dbReference type="EMBL" id="KAE9386673.1"/>
    </source>
</evidence>
<proteinExistence type="predicted"/>
<protein>
    <submittedName>
        <fullName evidence="1">Uncharacterized protein</fullName>
    </submittedName>
</protein>
<gene>
    <name evidence="1" type="ORF">BT96DRAFT_1005844</name>
</gene>
<keyword evidence="2" id="KW-1185">Reference proteome</keyword>
<sequence>MSTPRLRPNSKNRLSQPATKMLPYTEYGPAALGFLFLPEELDLLALDRNPHYRTLKQMESPDTDTLLTMFSIQRDMVDCLCSDISTVWPNAYICIVKPPKSRMSEYAVALANNTHPEHSKIPTAGQIIEIHKLLKCSEKKATWYTDDNNV</sequence>
<dbReference type="AlphaFoldDB" id="A0A6A4GMX2"/>
<reference evidence="1" key="1">
    <citation type="journal article" date="2019" name="Environ. Microbiol.">
        <title>Fungal ecological strategies reflected in gene transcription - a case study of two litter decomposers.</title>
        <authorList>
            <person name="Barbi F."/>
            <person name="Kohler A."/>
            <person name="Barry K."/>
            <person name="Baskaran P."/>
            <person name="Daum C."/>
            <person name="Fauchery L."/>
            <person name="Ihrmark K."/>
            <person name="Kuo A."/>
            <person name="LaButti K."/>
            <person name="Lipzen A."/>
            <person name="Morin E."/>
            <person name="Grigoriev I.V."/>
            <person name="Henrissat B."/>
            <person name="Lindahl B."/>
            <person name="Martin F."/>
        </authorList>
    </citation>
    <scope>NUCLEOTIDE SEQUENCE</scope>
    <source>
        <strain evidence="1">JB14</strain>
    </source>
</reference>
<evidence type="ECO:0000313" key="2">
    <source>
        <dbReference type="Proteomes" id="UP000799118"/>
    </source>
</evidence>
<dbReference type="Proteomes" id="UP000799118">
    <property type="component" value="Unassembled WGS sequence"/>
</dbReference>
<dbReference type="EMBL" id="ML769857">
    <property type="protein sequence ID" value="KAE9386673.1"/>
    <property type="molecule type" value="Genomic_DNA"/>
</dbReference>
<accession>A0A6A4GMX2</accession>
<name>A0A6A4GMX2_9AGAR</name>